<gene>
    <name evidence="3" type="ORF">HHUB_2473</name>
</gene>
<keyword evidence="1" id="KW-0472">Membrane</keyword>
<feature type="transmembrane region" description="Helical" evidence="1">
    <location>
        <begin position="49"/>
        <end position="71"/>
    </location>
</feature>
<dbReference type="OrthoDB" id="253413at2157"/>
<dbReference type="AlphaFoldDB" id="A0A0U5H3E8"/>
<feature type="transmembrane region" description="Helical" evidence="1">
    <location>
        <begin position="27"/>
        <end position="43"/>
    </location>
</feature>
<keyword evidence="1" id="KW-0812">Transmembrane</keyword>
<dbReference type="GeneID" id="26659109"/>
<dbReference type="EMBL" id="LN831302">
    <property type="protein sequence ID" value="CQH57050.1"/>
    <property type="molecule type" value="Genomic_DNA"/>
</dbReference>
<keyword evidence="4" id="KW-1185">Reference proteome</keyword>
<keyword evidence="1" id="KW-1133">Transmembrane helix</keyword>
<dbReference type="STRING" id="1407499.HHUB_2473"/>
<dbReference type="Pfam" id="PF13796">
    <property type="entry name" value="Sensor"/>
    <property type="match status" value="1"/>
</dbReference>
<dbReference type="RefSeq" id="WP_059056915.1">
    <property type="nucleotide sequence ID" value="NZ_CEML01000001.1"/>
</dbReference>
<evidence type="ECO:0000256" key="1">
    <source>
        <dbReference type="SAM" id="Phobius"/>
    </source>
</evidence>
<evidence type="ECO:0000313" key="4">
    <source>
        <dbReference type="Proteomes" id="UP000066737"/>
    </source>
</evidence>
<proteinExistence type="predicted"/>
<sequence length="207" mass="21979">MSTTRAPADRLRSFVGVLGDRRTYRRVLYLLAAMPLGFLYYLLLTFGFVFGVALAVFVVGVPVLLATLLVARVLADWERRLANALLDTDIAPRDGLPSLSEDGVLAAVSALVRSNTTWRSVAFLVVKSLVGFLAWLFVLLAGVGALVLLLAPLGGIATVLGWTIDTLPERLLALPLGVLLALTTVHVLVAAADQTGDIATALLGSEE</sequence>
<name>A0A0U5H3E8_9EURY</name>
<dbReference type="Proteomes" id="UP000066737">
    <property type="component" value="Chromosome I"/>
</dbReference>
<accession>A0A0U5H3E8</accession>
<dbReference type="KEGG" id="hhb:Hhub_2473"/>
<organism evidence="3 4">
    <name type="scientific">Halobacterium hubeiense</name>
    <dbReference type="NCBI Taxonomy" id="1407499"/>
    <lineage>
        <taxon>Archaea</taxon>
        <taxon>Methanobacteriati</taxon>
        <taxon>Methanobacteriota</taxon>
        <taxon>Stenosarchaea group</taxon>
        <taxon>Halobacteria</taxon>
        <taxon>Halobacteriales</taxon>
        <taxon>Halobacteriaceae</taxon>
        <taxon>Halobacterium</taxon>
    </lineage>
</organism>
<protein>
    <recommendedName>
        <fullName evidence="2">Putative sensor domain-containing protein</fullName>
    </recommendedName>
</protein>
<dbReference type="InterPro" id="IPR025828">
    <property type="entry name" value="Put_sensor_dom"/>
</dbReference>
<feature type="transmembrane region" description="Helical" evidence="1">
    <location>
        <begin position="171"/>
        <end position="192"/>
    </location>
</feature>
<feature type="domain" description="Putative sensor" evidence="2">
    <location>
        <begin position="29"/>
        <end position="203"/>
    </location>
</feature>
<evidence type="ECO:0000259" key="2">
    <source>
        <dbReference type="Pfam" id="PF13796"/>
    </source>
</evidence>
<feature type="transmembrane region" description="Helical" evidence="1">
    <location>
        <begin position="121"/>
        <end position="140"/>
    </location>
</feature>
<evidence type="ECO:0000313" key="3">
    <source>
        <dbReference type="EMBL" id="CQH57050.1"/>
    </source>
</evidence>
<reference evidence="4" key="1">
    <citation type="journal article" date="2016" name="Environ. Microbiol.">
        <title>The complete genome of a viable archaeum isolated from 123-million-year-old rock salt.</title>
        <authorList>
            <person name="Jaakkola S.T."/>
            <person name="Pfeiffer F."/>
            <person name="Ravantti J.J."/>
            <person name="Guo Q."/>
            <person name="Liu Y."/>
            <person name="Chen X."/>
            <person name="Ma H."/>
            <person name="Yang C."/>
            <person name="Oksanen H.M."/>
            <person name="Bamford D.H."/>
        </authorList>
    </citation>
    <scope>NUCLEOTIDE SEQUENCE</scope>
    <source>
        <strain evidence="4">JI20-1</strain>
    </source>
</reference>